<feature type="compositionally biased region" description="Polar residues" evidence="2">
    <location>
        <begin position="500"/>
        <end position="511"/>
    </location>
</feature>
<accession>A0A1B6D1L9</accession>
<feature type="region of interest" description="Disordered" evidence="2">
    <location>
        <begin position="470"/>
        <end position="549"/>
    </location>
</feature>
<gene>
    <name evidence="3" type="ORF">g.31694</name>
</gene>
<proteinExistence type="predicted"/>
<feature type="non-terminal residue" evidence="3">
    <location>
        <position position="1"/>
    </location>
</feature>
<evidence type="ECO:0000313" key="3">
    <source>
        <dbReference type="EMBL" id="JAS19601.1"/>
    </source>
</evidence>
<reference evidence="3" key="1">
    <citation type="submission" date="2015-12" db="EMBL/GenBank/DDBJ databases">
        <title>De novo transcriptome assembly of four potential Pierce s Disease insect vectors from Arizona vineyards.</title>
        <authorList>
            <person name="Tassone E.E."/>
        </authorList>
    </citation>
    <scope>NUCLEOTIDE SEQUENCE</scope>
</reference>
<feature type="coiled-coil region" evidence="1">
    <location>
        <begin position="715"/>
        <end position="746"/>
    </location>
</feature>
<feature type="non-terminal residue" evidence="3">
    <location>
        <position position="758"/>
    </location>
</feature>
<dbReference type="AlphaFoldDB" id="A0A1B6D1L9"/>
<protein>
    <submittedName>
        <fullName evidence="3">Uncharacterized protein</fullName>
    </submittedName>
</protein>
<name>A0A1B6D1L9_9HEMI</name>
<dbReference type="EMBL" id="GEDC01017697">
    <property type="protein sequence ID" value="JAS19601.1"/>
    <property type="molecule type" value="Transcribed_RNA"/>
</dbReference>
<feature type="compositionally biased region" description="Low complexity" evidence="2">
    <location>
        <begin position="470"/>
        <end position="487"/>
    </location>
</feature>
<evidence type="ECO:0000256" key="1">
    <source>
        <dbReference type="SAM" id="Coils"/>
    </source>
</evidence>
<feature type="compositionally biased region" description="Basic and acidic residues" evidence="2">
    <location>
        <begin position="398"/>
        <end position="409"/>
    </location>
</feature>
<evidence type="ECO:0000256" key="2">
    <source>
        <dbReference type="SAM" id="MobiDB-lite"/>
    </source>
</evidence>
<organism evidence="3">
    <name type="scientific">Clastoptera arizonana</name>
    <name type="common">Arizona spittle bug</name>
    <dbReference type="NCBI Taxonomy" id="38151"/>
    <lineage>
        <taxon>Eukaryota</taxon>
        <taxon>Metazoa</taxon>
        <taxon>Ecdysozoa</taxon>
        <taxon>Arthropoda</taxon>
        <taxon>Hexapoda</taxon>
        <taxon>Insecta</taxon>
        <taxon>Pterygota</taxon>
        <taxon>Neoptera</taxon>
        <taxon>Paraneoptera</taxon>
        <taxon>Hemiptera</taxon>
        <taxon>Auchenorrhyncha</taxon>
        <taxon>Cercopoidea</taxon>
        <taxon>Clastopteridae</taxon>
        <taxon>Clastoptera</taxon>
    </lineage>
</organism>
<sequence length="758" mass="86417">SNEVMISPHRKPSDVIKRLNNEKEISLESSHKLSKSRLNSGEYVVFSGEKFVVKKCSVLLNKNDISNYMSSRKELMKNGIKNIRKIGVKQIDSNPNKPTNSYIDEPIISSSEKESMGNDKTILRRRNVAMKRTAKLSKSMKTTNSSIKKLKITDVMSLRDSSSEKQLVSKNILSNFIYQNSFVEREHPRCKVISYRAPSSQFTYKPVSSEISKFVGITITDDIFTILEEQSNGVKVPFIYLKSLVASADITKTNVKVKLISYKNCKDYTALAVFGFKNTIFLGPYNINEDHQLKGDIIIGNNAISIPVVHESTDTAGKSIKFQWYQNCVFTPSRSIAKPNKVDCLAKLSLNKIIQFNTSSQDEEQGILMPLDYKVLFDISLNEEASSNKETPSKKRSLMKEDVPSRKVETSPTKRSLLKKDGPFHKVETFSRKRSLLKNDITSRRVETSDEDVSLAVPLIRVRSDLMAVASTSSNSSNQVEESNSTSPSPRKKSRIMHTENLNNFSSSGENIDSEMDRCNSKKNGRKKKKKKNKNKNKQLKTSKDRSYEEQMKEILLRSPEFVKSTKVLFCTTNGIGYLSLWTKRGNLYVKNPVNKEMVRFDAVAEIRVVLDRSFKEVMKYKPEDFVLEWYILNSTHDKQPFDEKLLNKPDVIITPSGVITGLEQQKELSAARELGKLFLEPHMLDKVDIKTIVETARVLIKKNWEIGVTKSTEEKALVLRNSELNKNLMNLKNEIRRLAKRKNKNVRGKNVRNNKDV</sequence>
<keyword evidence="1" id="KW-0175">Coiled coil</keyword>
<feature type="compositionally biased region" description="Basic residues" evidence="2">
    <location>
        <begin position="521"/>
        <end position="541"/>
    </location>
</feature>
<feature type="region of interest" description="Disordered" evidence="2">
    <location>
        <begin position="386"/>
        <end position="422"/>
    </location>
</feature>